<protein>
    <submittedName>
        <fullName evidence="3">Uncharacterized protein</fullName>
    </submittedName>
</protein>
<sequence length="124" mass="14407">MSELPRSSLKTGAIAKKQSMSPSKIKRVTFKTPVQNGSTPRRAADQLSMAMSKIYDVMRAETRAHKLLTDVKNLYQKYHAQCLIRYNLEKLLAQKMQERHDDSLKLLEETQKNYFQIISKFSKK</sequence>
<evidence type="ECO:0000313" key="2">
    <source>
        <dbReference type="Proteomes" id="UP000887574"/>
    </source>
</evidence>
<feature type="region of interest" description="Disordered" evidence="1">
    <location>
        <begin position="1"/>
        <end position="45"/>
    </location>
</feature>
<dbReference type="WBParaSite" id="jg13723">
    <property type="protein sequence ID" value="jg13723"/>
    <property type="gene ID" value="jg13723"/>
</dbReference>
<dbReference type="AlphaFoldDB" id="A0A915CZ88"/>
<evidence type="ECO:0000313" key="3">
    <source>
        <dbReference type="WBParaSite" id="jg13723"/>
    </source>
</evidence>
<evidence type="ECO:0000256" key="1">
    <source>
        <dbReference type="SAM" id="MobiDB-lite"/>
    </source>
</evidence>
<dbReference type="Proteomes" id="UP000887574">
    <property type="component" value="Unplaced"/>
</dbReference>
<proteinExistence type="predicted"/>
<accession>A0A915CZ88</accession>
<name>A0A915CZ88_9BILA</name>
<reference evidence="3" key="1">
    <citation type="submission" date="2022-11" db="UniProtKB">
        <authorList>
            <consortium name="WormBaseParasite"/>
        </authorList>
    </citation>
    <scope>IDENTIFICATION</scope>
</reference>
<organism evidence="2 3">
    <name type="scientific">Ditylenchus dipsaci</name>
    <dbReference type="NCBI Taxonomy" id="166011"/>
    <lineage>
        <taxon>Eukaryota</taxon>
        <taxon>Metazoa</taxon>
        <taxon>Ecdysozoa</taxon>
        <taxon>Nematoda</taxon>
        <taxon>Chromadorea</taxon>
        <taxon>Rhabditida</taxon>
        <taxon>Tylenchina</taxon>
        <taxon>Tylenchomorpha</taxon>
        <taxon>Sphaerularioidea</taxon>
        <taxon>Anguinidae</taxon>
        <taxon>Anguininae</taxon>
        <taxon>Ditylenchus</taxon>
    </lineage>
</organism>
<keyword evidence="2" id="KW-1185">Reference proteome</keyword>